<feature type="domain" description="BHLH" evidence="9">
    <location>
        <begin position="1"/>
        <end position="54"/>
    </location>
</feature>
<evidence type="ECO:0000256" key="3">
    <source>
        <dbReference type="ARBA" id="ARBA00023015"/>
    </source>
</evidence>
<dbReference type="Pfam" id="PF23171">
    <property type="entry name" value="bHLH_HIF1A"/>
    <property type="match status" value="1"/>
</dbReference>
<evidence type="ECO:0000259" key="8">
    <source>
        <dbReference type="PROSITE" id="PS50112"/>
    </source>
</evidence>
<keyword evidence="2" id="KW-0677">Repeat</keyword>
<feature type="compositionally biased region" description="Basic residues" evidence="7">
    <location>
        <begin position="170"/>
        <end position="180"/>
    </location>
</feature>
<reference evidence="10 11" key="1">
    <citation type="journal article" date="2018" name="J. Allergy Clin. Immunol.">
        <title>High-quality assembly of Dermatophagoides pteronyssinus genome and transcriptome reveals a wide range of novel allergens.</title>
        <authorList>
            <person name="Liu X.Y."/>
            <person name="Yang K.Y."/>
            <person name="Wang M.Q."/>
            <person name="Kwok J.S."/>
            <person name="Zeng X."/>
            <person name="Yang Z."/>
            <person name="Xiao X.J."/>
            <person name="Lau C.P."/>
            <person name="Li Y."/>
            <person name="Huang Z.M."/>
            <person name="Ba J.G."/>
            <person name="Yim A.K."/>
            <person name="Ouyang C.Y."/>
            <person name="Ngai S.M."/>
            <person name="Chan T.F."/>
            <person name="Leung E.L."/>
            <person name="Liu L."/>
            <person name="Liu Z.G."/>
            <person name="Tsui S.K."/>
        </authorList>
    </citation>
    <scope>NUCLEOTIDE SEQUENCE [LARGE SCALE GENOMIC DNA]</scope>
    <source>
        <strain evidence="10">Derp</strain>
    </source>
</reference>
<evidence type="ECO:0000256" key="6">
    <source>
        <dbReference type="ARBA" id="ARBA00023242"/>
    </source>
</evidence>
<dbReference type="InterPro" id="IPR013767">
    <property type="entry name" value="PAS_fold"/>
</dbReference>
<keyword evidence="11" id="KW-1185">Reference proteome</keyword>
<dbReference type="Proteomes" id="UP000887458">
    <property type="component" value="Unassembled WGS sequence"/>
</dbReference>
<keyword evidence="3" id="KW-0805">Transcription regulation</keyword>
<feature type="region of interest" description="Disordered" evidence="7">
    <location>
        <begin position="389"/>
        <end position="443"/>
    </location>
</feature>
<evidence type="ECO:0000313" key="10">
    <source>
        <dbReference type="EMBL" id="KAH9425934.1"/>
    </source>
</evidence>
<dbReference type="SMART" id="SM00353">
    <property type="entry name" value="HLH"/>
    <property type="match status" value="1"/>
</dbReference>
<dbReference type="InterPro" id="IPR013655">
    <property type="entry name" value="PAS_fold_3"/>
</dbReference>
<proteinExistence type="predicted"/>
<gene>
    <name evidence="10" type="primary">NPAS3</name>
    <name evidence="10" type="ORF">DERP_014504</name>
</gene>
<feature type="compositionally biased region" description="Gly residues" evidence="7">
    <location>
        <begin position="533"/>
        <end position="544"/>
    </location>
</feature>
<dbReference type="InterPro" id="IPR035965">
    <property type="entry name" value="PAS-like_dom_sf"/>
</dbReference>
<protein>
    <submittedName>
        <fullName evidence="10">Neuronal PAS domain-containing protein 3</fullName>
    </submittedName>
</protein>
<feature type="region of interest" description="Disordered" evidence="7">
    <location>
        <begin position="706"/>
        <end position="743"/>
    </location>
</feature>
<dbReference type="Pfam" id="PF08447">
    <property type="entry name" value="PAS_3"/>
    <property type="match status" value="1"/>
</dbReference>
<dbReference type="Pfam" id="PF00989">
    <property type="entry name" value="PAS"/>
    <property type="match status" value="1"/>
</dbReference>
<evidence type="ECO:0000256" key="2">
    <source>
        <dbReference type="ARBA" id="ARBA00022737"/>
    </source>
</evidence>
<feature type="region of interest" description="Disordered" evidence="7">
    <location>
        <begin position="526"/>
        <end position="640"/>
    </location>
</feature>
<dbReference type="SUPFAM" id="SSF55785">
    <property type="entry name" value="PYP-like sensor domain (PAS domain)"/>
    <property type="match status" value="2"/>
</dbReference>
<evidence type="ECO:0000313" key="11">
    <source>
        <dbReference type="Proteomes" id="UP000887458"/>
    </source>
</evidence>
<dbReference type="PROSITE" id="PS50112">
    <property type="entry name" value="PAS"/>
    <property type="match status" value="2"/>
</dbReference>
<dbReference type="Gene3D" id="4.10.280.10">
    <property type="entry name" value="Helix-loop-helix DNA-binding domain"/>
    <property type="match status" value="1"/>
</dbReference>
<sequence length="743" mass="81410">MRKEKSRDAARSRRGKENHEFYELAKMLPLPAAITSQLDKASIIRLTISYLKLREFSQNGEPSWNNALSSLSALKCKANSVFESHQGTHILQSLDGFAFALGQDGRFLYISETVSIYLGLSQVEMTGSSIFDYTHQQDHQELAEQLGLSHAQPNATSVNTTMGTTSIHNHPPHHHHHHHSNSPLPPASVSSNTSNDSDNGGIGSGYSNGHSLMSTNGIDDTFERQFCIRMKSTLTKRGCQHFKSSGYRVVNIVAHLRAEMLRNRSTNLINNNNGGNSKIIGLVALAIALPPPSINELRLEPDMFVTRHSLDFKILHCEPRVTELLNYLPDELIGRNFYSLIHGQDVTLMKKCHIDLIHKGQSMSNYYRIVNKSGGYTWVQTCATLICNNPSPTPPPPPPPPPSSTPTTSTTTTTITNSTTIQNKSSGSSPGSSSTIPNTISGQDDQEQSVICVNYVLSAIEYTGIIMDQCQIGSKIISSTSTSTTTNSSGPPIGKIRSLHIKKSSHSSSPSPDLIANKLNNNNVMRCSSRGSIGDGGLPNGGGQLNQNETHMSRSPRLLSSTTTTNSRSSPMESSSENINIIKRRRMNSSPVRPWKSPSPPPPPPPNSNSMVNNVIQQPPSSTSSNHESTTTSSPNLLRHISVIRETPPILKPQVMTSTTPYHHPHHAHHHHPHPHPYHHLVDQYAAAYHLYKTGPNGNVVINNNNNNNNNNPSTISPPMNSNPNVVASPHSHHHHHHWSAYG</sequence>
<evidence type="ECO:0000256" key="5">
    <source>
        <dbReference type="ARBA" id="ARBA00023163"/>
    </source>
</evidence>
<dbReference type="PANTHER" id="PTHR23043">
    <property type="entry name" value="HYPOXIA-INDUCIBLE FACTOR 1 ALPHA"/>
    <property type="match status" value="1"/>
</dbReference>
<feature type="region of interest" description="Disordered" evidence="7">
    <location>
        <begin position="154"/>
        <end position="208"/>
    </location>
</feature>
<dbReference type="InterPro" id="IPR036638">
    <property type="entry name" value="HLH_DNA-bd_sf"/>
</dbReference>
<feature type="compositionally biased region" description="Low complexity" evidence="7">
    <location>
        <begin position="553"/>
        <end position="581"/>
    </location>
</feature>
<comment type="subcellular location">
    <subcellularLocation>
        <location evidence="1">Nucleus</location>
    </subcellularLocation>
</comment>
<dbReference type="InterPro" id="IPR000014">
    <property type="entry name" value="PAS"/>
</dbReference>
<dbReference type="PROSITE" id="PS50888">
    <property type="entry name" value="BHLH"/>
    <property type="match status" value="1"/>
</dbReference>
<reference evidence="10 11" key="2">
    <citation type="journal article" date="2022" name="Mol. Biol. Evol.">
        <title>Comparative Genomics Reveals Insights into the Divergent Evolution of Astigmatic Mites and Household Pest Adaptations.</title>
        <authorList>
            <person name="Xiong Q."/>
            <person name="Wan A.T."/>
            <person name="Liu X."/>
            <person name="Fung C.S."/>
            <person name="Xiao X."/>
            <person name="Malainual N."/>
            <person name="Hou J."/>
            <person name="Wang L."/>
            <person name="Wang M."/>
            <person name="Yang K.Y."/>
            <person name="Cui Y."/>
            <person name="Leung E.L."/>
            <person name="Nong W."/>
            <person name="Shin S.K."/>
            <person name="Au S.W."/>
            <person name="Jeong K.Y."/>
            <person name="Chew F.T."/>
            <person name="Hui J.H."/>
            <person name="Leung T.F."/>
            <person name="Tungtrongchitr A."/>
            <person name="Zhong N."/>
            <person name="Liu Z."/>
            <person name="Tsui S.K."/>
        </authorList>
    </citation>
    <scope>NUCLEOTIDE SEQUENCE [LARGE SCALE GENOMIC DNA]</scope>
    <source>
        <strain evidence="10">Derp</strain>
    </source>
</reference>
<evidence type="ECO:0000256" key="4">
    <source>
        <dbReference type="ARBA" id="ARBA00023125"/>
    </source>
</evidence>
<accession>A0ABQ8JTH2</accession>
<feature type="compositionally biased region" description="Low complexity" evidence="7">
    <location>
        <begin position="405"/>
        <end position="441"/>
    </location>
</feature>
<dbReference type="InterPro" id="IPR011598">
    <property type="entry name" value="bHLH_dom"/>
</dbReference>
<dbReference type="SMART" id="SM00091">
    <property type="entry name" value="PAS"/>
    <property type="match status" value="2"/>
</dbReference>
<comment type="caution">
    <text evidence="10">The sequence shown here is derived from an EMBL/GenBank/DDBJ whole genome shotgun (WGS) entry which is preliminary data.</text>
</comment>
<evidence type="ECO:0000256" key="7">
    <source>
        <dbReference type="SAM" id="MobiDB-lite"/>
    </source>
</evidence>
<feature type="compositionally biased region" description="Low complexity" evidence="7">
    <location>
        <begin position="706"/>
        <end position="725"/>
    </location>
</feature>
<evidence type="ECO:0000259" key="9">
    <source>
        <dbReference type="PROSITE" id="PS50888"/>
    </source>
</evidence>
<keyword evidence="4" id="KW-0238">DNA-binding</keyword>
<name>A0ABQ8JTH2_DERPT</name>
<dbReference type="PANTHER" id="PTHR23043:SF26">
    <property type="entry name" value="PROTEIN TRACHEALESS"/>
    <property type="match status" value="1"/>
</dbReference>
<dbReference type="EMBL" id="NJHN03000016">
    <property type="protein sequence ID" value="KAH9425934.1"/>
    <property type="molecule type" value="Genomic_DNA"/>
</dbReference>
<feature type="compositionally biased region" description="Basic residues" evidence="7">
    <location>
        <begin position="731"/>
        <end position="743"/>
    </location>
</feature>
<feature type="domain" description="PAS" evidence="8">
    <location>
        <begin position="313"/>
        <end position="360"/>
    </location>
</feature>
<feature type="domain" description="PAS" evidence="8">
    <location>
        <begin position="83"/>
        <end position="155"/>
    </location>
</feature>
<dbReference type="CDD" id="cd00130">
    <property type="entry name" value="PAS"/>
    <property type="match status" value="2"/>
</dbReference>
<feature type="compositionally biased region" description="Pro residues" evidence="7">
    <location>
        <begin position="391"/>
        <end position="404"/>
    </location>
</feature>
<feature type="compositionally biased region" description="Low complexity" evidence="7">
    <location>
        <begin position="188"/>
        <end position="199"/>
    </location>
</feature>
<dbReference type="SUPFAM" id="SSF47459">
    <property type="entry name" value="HLH, helix-loop-helix DNA-binding domain"/>
    <property type="match status" value="1"/>
</dbReference>
<evidence type="ECO:0000256" key="1">
    <source>
        <dbReference type="ARBA" id="ARBA00004123"/>
    </source>
</evidence>
<keyword evidence="5" id="KW-0804">Transcription</keyword>
<feature type="compositionally biased region" description="Low complexity" evidence="7">
    <location>
        <begin position="608"/>
        <end position="634"/>
    </location>
</feature>
<feature type="compositionally biased region" description="Polar residues" evidence="7">
    <location>
        <begin position="154"/>
        <end position="167"/>
    </location>
</feature>
<organism evidence="10 11">
    <name type="scientific">Dermatophagoides pteronyssinus</name>
    <name type="common">European house dust mite</name>
    <dbReference type="NCBI Taxonomy" id="6956"/>
    <lineage>
        <taxon>Eukaryota</taxon>
        <taxon>Metazoa</taxon>
        <taxon>Ecdysozoa</taxon>
        <taxon>Arthropoda</taxon>
        <taxon>Chelicerata</taxon>
        <taxon>Arachnida</taxon>
        <taxon>Acari</taxon>
        <taxon>Acariformes</taxon>
        <taxon>Sarcoptiformes</taxon>
        <taxon>Astigmata</taxon>
        <taxon>Psoroptidia</taxon>
        <taxon>Analgoidea</taxon>
        <taxon>Pyroglyphidae</taxon>
        <taxon>Dermatophagoidinae</taxon>
        <taxon>Dermatophagoides</taxon>
    </lineage>
</organism>
<dbReference type="Gene3D" id="3.30.450.20">
    <property type="entry name" value="PAS domain"/>
    <property type="match status" value="2"/>
</dbReference>
<feature type="compositionally biased region" description="Pro residues" evidence="7">
    <location>
        <begin position="597"/>
        <end position="607"/>
    </location>
</feature>
<keyword evidence="6" id="KW-0539">Nucleus</keyword>